<dbReference type="EMBL" id="FPCK01000003">
    <property type="protein sequence ID" value="SFV37453.1"/>
    <property type="molecule type" value="Genomic_DNA"/>
</dbReference>
<dbReference type="AlphaFoldDB" id="A0A1I7NS13"/>
<gene>
    <name evidence="1" type="ORF">SAMN05216456_2930</name>
</gene>
<sequence>MCEQCQGFDDEDVDALAAAFVARRAATQKSAATSHALLYRRAPVVPATKEKPNG</sequence>
<evidence type="ECO:0000313" key="2">
    <source>
        <dbReference type="Proteomes" id="UP000199074"/>
    </source>
</evidence>
<organism evidence="1 2">
    <name type="scientific">Devosia crocina</name>
    <dbReference type="NCBI Taxonomy" id="429728"/>
    <lineage>
        <taxon>Bacteria</taxon>
        <taxon>Pseudomonadati</taxon>
        <taxon>Pseudomonadota</taxon>
        <taxon>Alphaproteobacteria</taxon>
        <taxon>Hyphomicrobiales</taxon>
        <taxon>Devosiaceae</taxon>
        <taxon>Devosia</taxon>
    </lineage>
</organism>
<name>A0A1I7NS13_9HYPH</name>
<keyword evidence="2" id="KW-1185">Reference proteome</keyword>
<proteinExistence type="predicted"/>
<accession>A0A1I7NS13</accession>
<evidence type="ECO:0000313" key="1">
    <source>
        <dbReference type="EMBL" id="SFV37453.1"/>
    </source>
</evidence>
<dbReference type="Proteomes" id="UP000199074">
    <property type="component" value="Unassembled WGS sequence"/>
</dbReference>
<reference evidence="1 2" key="1">
    <citation type="submission" date="2016-10" db="EMBL/GenBank/DDBJ databases">
        <authorList>
            <person name="de Groot N.N."/>
        </authorList>
    </citation>
    <scope>NUCLEOTIDE SEQUENCE [LARGE SCALE GENOMIC DNA]</scope>
    <source>
        <strain evidence="1 2">IPL20</strain>
    </source>
</reference>
<dbReference type="STRING" id="429728.SAMN05216456_2930"/>
<protein>
    <submittedName>
        <fullName evidence="1">Uncharacterized protein</fullName>
    </submittedName>
</protein>